<evidence type="ECO:0000256" key="8">
    <source>
        <dbReference type="SAM" id="Phobius"/>
    </source>
</evidence>
<comment type="caution">
    <text evidence="9">The sequence shown here is derived from an EMBL/GenBank/DDBJ whole genome shotgun (WGS) entry which is preliminary data.</text>
</comment>
<feature type="transmembrane region" description="Helical" evidence="8">
    <location>
        <begin position="307"/>
        <end position="331"/>
    </location>
</feature>
<feature type="transmembrane region" description="Helical" evidence="8">
    <location>
        <begin position="285"/>
        <end position="301"/>
    </location>
</feature>
<comment type="similarity">
    <text evidence="2">Belongs to the UPF0718 family.</text>
</comment>
<evidence type="ECO:0000313" key="9">
    <source>
        <dbReference type="EMBL" id="GAA0957642.1"/>
    </source>
</evidence>
<evidence type="ECO:0000256" key="3">
    <source>
        <dbReference type="ARBA" id="ARBA00022475"/>
    </source>
</evidence>
<feature type="compositionally biased region" description="Low complexity" evidence="7">
    <location>
        <begin position="35"/>
        <end position="46"/>
    </location>
</feature>
<proteinExistence type="inferred from homology"/>
<feature type="compositionally biased region" description="Pro residues" evidence="7">
    <location>
        <begin position="20"/>
        <end position="34"/>
    </location>
</feature>
<dbReference type="InterPro" id="IPR005524">
    <property type="entry name" value="DUF318"/>
</dbReference>
<feature type="region of interest" description="Disordered" evidence="7">
    <location>
        <begin position="1"/>
        <end position="52"/>
    </location>
</feature>
<keyword evidence="10" id="KW-1185">Reference proteome</keyword>
<keyword evidence="5 8" id="KW-1133">Transmembrane helix</keyword>
<organism evidence="9 10">
    <name type="scientific">Kribbella koreensis</name>
    <dbReference type="NCBI Taxonomy" id="57909"/>
    <lineage>
        <taxon>Bacteria</taxon>
        <taxon>Bacillati</taxon>
        <taxon>Actinomycetota</taxon>
        <taxon>Actinomycetes</taxon>
        <taxon>Propionibacteriales</taxon>
        <taxon>Kribbellaceae</taxon>
        <taxon>Kribbella</taxon>
    </lineage>
</organism>
<dbReference type="RefSeq" id="WP_343980118.1">
    <property type="nucleotide sequence ID" value="NZ_BAAAHK010000019.1"/>
</dbReference>
<dbReference type="PANTHER" id="PTHR34184:SF4">
    <property type="entry name" value="UPF0718 PROTEIN YCGR"/>
    <property type="match status" value="1"/>
</dbReference>
<evidence type="ECO:0000256" key="1">
    <source>
        <dbReference type="ARBA" id="ARBA00004651"/>
    </source>
</evidence>
<feature type="transmembrane region" description="Helical" evidence="8">
    <location>
        <begin position="252"/>
        <end position="273"/>
    </location>
</feature>
<gene>
    <name evidence="9" type="ORF">GCM10009554_68660</name>
</gene>
<evidence type="ECO:0000313" key="10">
    <source>
        <dbReference type="Proteomes" id="UP001500542"/>
    </source>
</evidence>
<evidence type="ECO:0000256" key="7">
    <source>
        <dbReference type="SAM" id="MobiDB-lite"/>
    </source>
</evidence>
<feature type="transmembrane region" description="Helical" evidence="8">
    <location>
        <begin position="58"/>
        <end position="78"/>
    </location>
</feature>
<dbReference type="InterPro" id="IPR052923">
    <property type="entry name" value="UPF0718"/>
</dbReference>
<keyword evidence="3" id="KW-1003">Cell membrane</keyword>
<feature type="transmembrane region" description="Helical" evidence="8">
    <location>
        <begin position="351"/>
        <end position="370"/>
    </location>
</feature>
<evidence type="ECO:0000256" key="4">
    <source>
        <dbReference type="ARBA" id="ARBA00022692"/>
    </source>
</evidence>
<evidence type="ECO:0000256" key="5">
    <source>
        <dbReference type="ARBA" id="ARBA00022989"/>
    </source>
</evidence>
<feature type="transmembrane region" description="Helical" evidence="8">
    <location>
        <begin position="168"/>
        <end position="192"/>
    </location>
</feature>
<protein>
    <submittedName>
        <fullName evidence="9">Permease</fullName>
    </submittedName>
</protein>
<dbReference type="PANTHER" id="PTHR34184">
    <property type="entry name" value="UPF0718 PROTEIN YCGR"/>
    <property type="match status" value="1"/>
</dbReference>
<name>A0ABN1RI18_9ACTN</name>
<comment type="subcellular location">
    <subcellularLocation>
        <location evidence="1">Cell membrane</location>
        <topology evidence="1">Multi-pass membrane protein</topology>
    </subcellularLocation>
</comment>
<dbReference type="Pfam" id="PF03773">
    <property type="entry name" value="ArsP_1"/>
    <property type="match status" value="1"/>
</dbReference>
<reference evidence="9 10" key="1">
    <citation type="journal article" date="2019" name="Int. J. Syst. Evol. Microbiol.">
        <title>The Global Catalogue of Microorganisms (GCM) 10K type strain sequencing project: providing services to taxonomists for standard genome sequencing and annotation.</title>
        <authorList>
            <consortium name="The Broad Institute Genomics Platform"/>
            <consortium name="The Broad Institute Genome Sequencing Center for Infectious Disease"/>
            <person name="Wu L."/>
            <person name="Ma J."/>
        </authorList>
    </citation>
    <scope>NUCLEOTIDE SEQUENCE [LARGE SCALE GENOMIC DNA]</scope>
    <source>
        <strain evidence="9 10">JCM 10977</strain>
    </source>
</reference>
<feature type="transmembrane region" description="Helical" evidence="8">
    <location>
        <begin position="90"/>
        <end position="121"/>
    </location>
</feature>
<dbReference type="Proteomes" id="UP001500542">
    <property type="component" value="Unassembled WGS sequence"/>
</dbReference>
<feature type="transmembrane region" description="Helical" evidence="8">
    <location>
        <begin position="199"/>
        <end position="219"/>
    </location>
</feature>
<dbReference type="EMBL" id="BAAAHK010000019">
    <property type="protein sequence ID" value="GAA0957642.1"/>
    <property type="molecule type" value="Genomic_DNA"/>
</dbReference>
<keyword evidence="6 8" id="KW-0472">Membrane</keyword>
<keyword evidence="4 8" id="KW-0812">Transmembrane</keyword>
<evidence type="ECO:0000256" key="6">
    <source>
        <dbReference type="ARBA" id="ARBA00023136"/>
    </source>
</evidence>
<sequence>MTTPEATEERDSAVPTADPAAPPGPPPAPSPGPAAPDDGPGEGPASAREDKEPAGSSIAFTLTLVVLVGLALFGRKIFAGLFTDDGVRTWATMFVGVTVQAMPFLVLGVLLSAALTAFVPASFFAKALPKHPALAVPVASMSGVVLPGCECASVPVSAALMNRGVTPAAAIAFLLSAPAINPVVLASTAVAFPGQPKVVVARAVTSLAVSMMLGWLWLLTGKGSSWLKMPKNRHAEGTGKLEVFRSSMLHDFLHAGGFLVVGAAAAATLNVVVPRQWLDHVAGNLLVSVVVLGLLAVLLAICSEADAFVAASLTQFSLTARLAFMVVGPIVDVKLIALQTGTFGPKFAARFAPATFVVAILSSLLVGWWLL</sequence>
<evidence type="ECO:0000256" key="2">
    <source>
        <dbReference type="ARBA" id="ARBA00006386"/>
    </source>
</evidence>
<accession>A0ABN1RI18</accession>